<protein>
    <recommendedName>
        <fullName evidence="2">Sulfurtransferase</fullName>
    </recommendedName>
</protein>
<keyword evidence="5" id="KW-1185">Reference proteome</keyword>
<dbReference type="EMBL" id="NSKD01000011">
    <property type="protein sequence ID" value="PAU76986.1"/>
    <property type="molecule type" value="Genomic_DNA"/>
</dbReference>
<organism evidence="4 5">
    <name type="scientific">Halovibrio salipaludis</name>
    <dbReference type="NCBI Taxonomy" id="2032626"/>
    <lineage>
        <taxon>Bacteria</taxon>
        <taxon>Pseudomonadati</taxon>
        <taxon>Pseudomonadota</taxon>
        <taxon>Gammaproteobacteria</taxon>
        <taxon>Oceanospirillales</taxon>
        <taxon>Halomonadaceae</taxon>
        <taxon>Halovibrio</taxon>
    </lineage>
</organism>
<evidence type="ECO:0000313" key="5">
    <source>
        <dbReference type="Proteomes" id="UP000218896"/>
    </source>
</evidence>
<dbReference type="PROSITE" id="PS50206">
    <property type="entry name" value="RHODANESE_3"/>
    <property type="match status" value="2"/>
</dbReference>
<dbReference type="AlphaFoldDB" id="A0A2A2EV24"/>
<gene>
    <name evidence="4" type="ORF">CK501_15585</name>
</gene>
<dbReference type="PANTHER" id="PTHR43855:SF1">
    <property type="entry name" value="THIOSULFATE SULFURTRANSFERASE"/>
    <property type="match status" value="1"/>
</dbReference>
<proteinExistence type="predicted"/>
<comment type="caution">
    <text evidence="4">The sequence shown here is derived from an EMBL/GenBank/DDBJ whole genome shotgun (WGS) entry which is preliminary data.</text>
</comment>
<dbReference type="Proteomes" id="UP000218896">
    <property type="component" value="Unassembled WGS sequence"/>
</dbReference>
<dbReference type="RefSeq" id="WP_095618666.1">
    <property type="nucleotide sequence ID" value="NZ_NSKD01000011.1"/>
</dbReference>
<dbReference type="GO" id="GO:0004792">
    <property type="term" value="F:thiosulfate-cyanide sulfurtransferase activity"/>
    <property type="evidence" value="ECO:0007669"/>
    <property type="project" value="InterPro"/>
</dbReference>
<evidence type="ECO:0000256" key="1">
    <source>
        <dbReference type="ARBA" id="ARBA00022737"/>
    </source>
</evidence>
<dbReference type="InterPro" id="IPR001307">
    <property type="entry name" value="Thiosulphate_STrfase_CS"/>
</dbReference>
<dbReference type="Pfam" id="PF00581">
    <property type="entry name" value="Rhodanese"/>
    <property type="match status" value="2"/>
</dbReference>
<keyword evidence="2 4" id="KW-0808">Transferase</keyword>
<accession>A0A2A2EV24</accession>
<dbReference type="InterPro" id="IPR051126">
    <property type="entry name" value="Thiosulfate_sulfurtransferase"/>
</dbReference>
<dbReference type="Gene3D" id="3.40.250.10">
    <property type="entry name" value="Rhodanese-like domain"/>
    <property type="match status" value="2"/>
</dbReference>
<evidence type="ECO:0000259" key="3">
    <source>
        <dbReference type="PROSITE" id="PS50206"/>
    </source>
</evidence>
<dbReference type="InterPro" id="IPR001763">
    <property type="entry name" value="Rhodanese-like_dom"/>
</dbReference>
<dbReference type="PROSITE" id="PS00380">
    <property type="entry name" value="RHODANESE_1"/>
    <property type="match status" value="1"/>
</dbReference>
<name>A0A2A2EV24_9GAMM</name>
<dbReference type="InterPro" id="IPR036873">
    <property type="entry name" value="Rhodanese-like_dom_sf"/>
</dbReference>
<keyword evidence="1" id="KW-0677">Repeat</keyword>
<evidence type="ECO:0000256" key="2">
    <source>
        <dbReference type="RuleBase" id="RU000507"/>
    </source>
</evidence>
<dbReference type="OrthoDB" id="9781034at2"/>
<dbReference type="SMART" id="SM00450">
    <property type="entry name" value="RHOD"/>
    <property type="match status" value="2"/>
</dbReference>
<feature type="domain" description="Rhodanese" evidence="3">
    <location>
        <begin position="18"/>
        <end position="126"/>
    </location>
</feature>
<dbReference type="CDD" id="cd01448">
    <property type="entry name" value="TST_Repeat_1"/>
    <property type="match status" value="1"/>
</dbReference>
<feature type="domain" description="Rhodanese" evidence="3">
    <location>
        <begin position="157"/>
        <end position="270"/>
    </location>
</feature>
<evidence type="ECO:0000313" key="4">
    <source>
        <dbReference type="EMBL" id="PAU76986.1"/>
    </source>
</evidence>
<dbReference type="SUPFAM" id="SSF52821">
    <property type="entry name" value="Rhodanese/Cell cycle control phosphatase"/>
    <property type="match status" value="2"/>
</dbReference>
<dbReference type="PROSITE" id="PS00683">
    <property type="entry name" value="RHODANESE_2"/>
    <property type="match status" value="1"/>
</dbReference>
<dbReference type="PANTHER" id="PTHR43855">
    <property type="entry name" value="THIOSULFATE SULFURTRANSFERASE"/>
    <property type="match status" value="1"/>
</dbReference>
<dbReference type="CDD" id="cd01449">
    <property type="entry name" value="TST_Repeat_2"/>
    <property type="match status" value="1"/>
</dbReference>
<reference evidence="4 5" key="1">
    <citation type="submission" date="2017-08" db="EMBL/GenBank/DDBJ databases">
        <title>Halovibrio sewagensis sp. nov., isolated from wastewater of high salinity.</title>
        <authorList>
            <person name="Dong X."/>
            <person name="Zhang G."/>
        </authorList>
    </citation>
    <scope>NUCLEOTIDE SEQUENCE [LARGE SCALE GENOMIC DNA]</scope>
    <source>
        <strain evidence="4 5">YL5-2</strain>
    </source>
</reference>
<sequence>MPSLPMILEPDTLHQHLQDENLLLVDLSGPEHYAEAHIPGAIHVHPRETRGAASPVPGLLPEKAELEQLLGRIGLKPEHHVVAYDDEGGGWAGRFIWLLESVGHRNWSLLNGGRIAWVSEGYPTSTEIPEAPEPTRPALTLDPSTTADLHEVLEAVRAGNTAIWDARAPSEYRGERQSAARSGHIPGAINLEWTRIMDPERNYRLLPEDRLRETLTSLGIEPSKPVITHCQSHHRSGLTYVAARALGYHDVRAYAGSWAEWGNHTETPVE</sequence>